<protein>
    <recommendedName>
        <fullName evidence="1">Luciferase domain-containing protein</fullName>
    </recommendedName>
</protein>
<dbReference type="Proteomes" id="UP001549047">
    <property type="component" value="Unassembled WGS sequence"/>
</dbReference>
<accession>A0ABV2J4G5</accession>
<dbReference type="Pfam" id="PF17648">
    <property type="entry name" value="Luciferase"/>
    <property type="match status" value="1"/>
</dbReference>
<dbReference type="InterPro" id="IPR040841">
    <property type="entry name" value="Luciferase_dom"/>
</dbReference>
<keyword evidence="3" id="KW-1185">Reference proteome</keyword>
<dbReference type="EMBL" id="JBEPMB010000008">
    <property type="protein sequence ID" value="MET3615593.1"/>
    <property type="molecule type" value="Genomic_DNA"/>
</dbReference>
<evidence type="ECO:0000259" key="1">
    <source>
        <dbReference type="Pfam" id="PF17648"/>
    </source>
</evidence>
<dbReference type="RefSeq" id="WP_354558058.1">
    <property type="nucleotide sequence ID" value="NZ_JBEPMB010000008.1"/>
</dbReference>
<feature type="domain" description="Luciferase" evidence="1">
    <location>
        <begin position="99"/>
        <end position="162"/>
    </location>
</feature>
<proteinExistence type="predicted"/>
<evidence type="ECO:0000313" key="3">
    <source>
        <dbReference type="Proteomes" id="UP001549047"/>
    </source>
</evidence>
<evidence type="ECO:0000313" key="2">
    <source>
        <dbReference type="EMBL" id="MET3615593.1"/>
    </source>
</evidence>
<dbReference type="PANTHER" id="PTHR38695:SF1">
    <property type="entry name" value="AMINO ACID PERMEASE_ SLC12A DOMAIN-CONTAINING PROTEIN"/>
    <property type="match status" value="1"/>
</dbReference>
<gene>
    <name evidence="2" type="ORF">ABID16_003940</name>
</gene>
<comment type="caution">
    <text evidence="2">The sequence shown here is derived from an EMBL/GenBank/DDBJ whole genome shotgun (WGS) entry which is preliminary data.</text>
</comment>
<reference evidence="2 3" key="1">
    <citation type="submission" date="2024-06" db="EMBL/GenBank/DDBJ databases">
        <title>Genomic Encyclopedia of Type Strains, Phase IV (KMG-IV): sequencing the most valuable type-strain genomes for metagenomic binning, comparative biology and taxonomic classification.</title>
        <authorList>
            <person name="Goeker M."/>
        </authorList>
    </citation>
    <scope>NUCLEOTIDE SEQUENCE [LARGE SCALE GENOMIC DNA]</scope>
    <source>
        <strain evidence="2 3">DSM 29780</strain>
    </source>
</reference>
<sequence>MARSTPADLPVWMLAPSLRRLAHRTAPRPRLSPKWPCLQEEAQATSEIVDAMADALGKLPGVIPADTPLNAPGLGFGLEEELARGQPEAFVSAPCWVNLRPDGSMHLGLRPEWAQKVVNHGWATIHPFARYMAGAVPPQSLVVFAPQSRAELSIALRIAEAAHGYAMGRIGDVILPDTRW</sequence>
<name>A0ABV2J4G5_9HYPH</name>
<organism evidence="2 3">
    <name type="scientific">Rhizobium aquaticum</name>
    <dbReference type="NCBI Taxonomy" id="1549636"/>
    <lineage>
        <taxon>Bacteria</taxon>
        <taxon>Pseudomonadati</taxon>
        <taxon>Pseudomonadota</taxon>
        <taxon>Alphaproteobacteria</taxon>
        <taxon>Hyphomicrobiales</taxon>
        <taxon>Rhizobiaceae</taxon>
        <taxon>Rhizobium/Agrobacterium group</taxon>
        <taxon>Rhizobium</taxon>
    </lineage>
</organism>
<dbReference type="InterPro" id="IPR048273">
    <property type="entry name" value="Luciferase"/>
</dbReference>
<dbReference type="PANTHER" id="PTHR38695">
    <property type="entry name" value="AMINO ACID PERMEASE_ SLC12A DOMAIN-CONTAINING PROTEIN"/>
    <property type="match status" value="1"/>
</dbReference>